<accession>Q13ZS0</accession>
<dbReference type="Gene3D" id="1.10.10.160">
    <property type="match status" value="1"/>
</dbReference>
<dbReference type="GO" id="GO:0005524">
    <property type="term" value="F:ATP binding"/>
    <property type="evidence" value="ECO:0007669"/>
    <property type="project" value="UniProtKB-UniRule"/>
</dbReference>
<keyword evidence="3 7" id="KW-0347">Helicase</keyword>
<evidence type="ECO:0000256" key="3">
    <source>
        <dbReference type="ARBA" id="ARBA00022806"/>
    </source>
</evidence>
<keyword evidence="1 7" id="KW-0547">Nucleotide-binding</keyword>
<keyword evidence="5" id="KW-0238">DNA-binding</keyword>
<dbReference type="PATRIC" id="fig|266265.5.peg.1964"/>
<dbReference type="EMBL" id="CP000270">
    <property type="protein sequence ID" value="ABE30419.1"/>
    <property type="molecule type" value="Genomic_DNA"/>
</dbReference>
<evidence type="ECO:0000256" key="7">
    <source>
        <dbReference type="PROSITE-ProRule" id="PRU00560"/>
    </source>
</evidence>
<dbReference type="AlphaFoldDB" id="Q13ZS0"/>
<dbReference type="GO" id="GO:0000725">
    <property type="term" value="P:recombinational repair"/>
    <property type="evidence" value="ECO:0007669"/>
    <property type="project" value="TreeGrafter"/>
</dbReference>
<dbReference type="GO" id="GO:0003677">
    <property type="term" value="F:DNA binding"/>
    <property type="evidence" value="ECO:0007669"/>
    <property type="project" value="UniProtKB-KW"/>
</dbReference>
<keyword evidence="2 7" id="KW-0378">Hydrolase</keyword>
<dbReference type="SUPFAM" id="SSF52540">
    <property type="entry name" value="P-loop containing nucleoside triphosphate hydrolases"/>
    <property type="match status" value="1"/>
</dbReference>
<sequence>MRENEDQWCAYQATGNCVILAGPGSGKTKTITIKIARLLAEDVRRPRRVACITYSNACVGELRSRLTRLGVGDSDRLVLSTVHSFCLTELVFPYAKMAGLQMPDPLVVASPAQARALFSDAYRAQLGGNAPAWFRMACDRLRRTILDRGSDEWRAGSARETMVVEAYENLLLQNGLIDFDGLVLAGLQLVEKNEWVRHAIRAKYPVVVIDEYQDLGVPLHRIVLALLQAGVRIIAVGDPDQSIYGFTGAKPDLLTALAGLQQMESVTLKLNYRCADRIIAASRALLPEPAEFRSHDGRSGEIHIHRLECSIREQADYALGTLVPALLEANPSWAPGDIAVLYRTLNEGAPIAEAADALGLQYFRLDNGSPIKRTRVTEWLTDAARWCSGGWQTGEISLSQLLKAWRRMYRSVTHESELLATRKRLISALFSLRDSALPLRRWLLALRRDVLDELLEQEPGLADEKDNLEELTAAAGAGGPLRAFTVEIFGNQGKMPRVKQDESSASIWMRVLALRQRWRA</sequence>
<dbReference type="Pfam" id="PF00580">
    <property type="entry name" value="UvrD-helicase"/>
    <property type="match status" value="1"/>
</dbReference>
<dbReference type="GO" id="GO:0043138">
    <property type="term" value="F:3'-5' DNA helicase activity"/>
    <property type="evidence" value="ECO:0007669"/>
    <property type="project" value="TreeGrafter"/>
</dbReference>
<gene>
    <name evidence="9" type="ORF">Bxe_A2560</name>
</gene>
<evidence type="ECO:0000259" key="8">
    <source>
        <dbReference type="PROSITE" id="PS51198"/>
    </source>
</evidence>
<dbReference type="Proteomes" id="UP000001817">
    <property type="component" value="Chromosome 1"/>
</dbReference>
<proteinExistence type="predicted"/>
<evidence type="ECO:0000256" key="2">
    <source>
        <dbReference type="ARBA" id="ARBA00022801"/>
    </source>
</evidence>
<keyword evidence="10" id="KW-1185">Reference proteome</keyword>
<dbReference type="InterPro" id="IPR027417">
    <property type="entry name" value="P-loop_NTPase"/>
</dbReference>
<evidence type="ECO:0000256" key="6">
    <source>
        <dbReference type="ARBA" id="ARBA00034923"/>
    </source>
</evidence>
<evidence type="ECO:0000313" key="9">
    <source>
        <dbReference type="EMBL" id="ABE30419.1"/>
    </source>
</evidence>
<name>Q13ZS0_PARXL</name>
<evidence type="ECO:0000256" key="5">
    <source>
        <dbReference type="ARBA" id="ARBA00023125"/>
    </source>
</evidence>
<dbReference type="STRING" id="266265.Bxe_A2560"/>
<evidence type="ECO:0000313" key="10">
    <source>
        <dbReference type="Proteomes" id="UP000001817"/>
    </source>
</evidence>
<dbReference type="KEGG" id="bxe:Bxe_A2560"/>
<dbReference type="PANTHER" id="PTHR11070">
    <property type="entry name" value="UVRD / RECB / PCRA DNA HELICASE FAMILY MEMBER"/>
    <property type="match status" value="1"/>
</dbReference>
<dbReference type="PANTHER" id="PTHR11070:SF2">
    <property type="entry name" value="ATP-DEPENDENT DNA HELICASE SRS2"/>
    <property type="match status" value="1"/>
</dbReference>
<evidence type="ECO:0000256" key="4">
    <source>
        <dbReference type="ARBA" id="ARBA00022840"/>
    </source>
</evidence>
<dbReference type="InterPro" id="IPR000212">
    <property type="entry name" value="DNA_helicase_UvrD/REP"/>
</dbReference>
<keyword evidence="4 7" id="KW-0067">ATP-binding</keyword>
<dbReference type="CDD" id="cd17932">
    <property type="entry name" value="DEXQc_UvrD"/>
    <property type="match status" value="1"/>
</dbReference>
<dbReference type="InterPro" id="IPR014016">
    <property type="entry name" value="UvrD-like_ATP-bd"/>
</dbReference>
<reference evidence="9 10" key="1">
    <citation type="journal article" date="2006" name="Proc. Natl. Acad. Sci. U.S.A.">
        <title>Burkholderia xenovorans LB400 harbors a multi-replicon, 9.73-Mbp genome shaped for versatility.</title>
        <authorList>
            <person name="Chain P.S."/>
            <person name="Denef V.J."/>
            <person name="Konstantinidis K.T."/>
            <person name="Vergez L.M."/>
            <person name="Agullo L."/>
            <person name="Reyes V.L."/>
            <person name="Hauser L."/>
            <person name="Cordova M."/>
            <person name="Gomez L."/>
            <person name="Gonzalez M."/>
            <person name="Land M."/>
            <person name="Lao V."/>
            <person name="Larimer F."/>
            <person name="LiPuma J.J."/>
            <person name="Mahenthiralingam E."/>
            <person name="Malfatti S.A."/>
            <person name="Marx C.J."/>
            <person name="Parnell J.J."/>
            <person name="Ramette A."/>
            <person name="Richardson P."/>
            <person name="Seeger M."/>
            <person name="Smith D."/>
            <person name="Spilker T."/>
            <person name="Sul W.J."/>
            <person name="Tsoi T.V."/>
            <person name="Ulrich L.E."/>
            <person name="Zhulin I.B."/>
            <person name="Tiedje J.M."/>
        </authorList>
    </citation>
    <scope>NUCLEOTIDE SEQUENCE [LARGE SCALE GENOMIC DNA]</scope>
    <source>
        <strain evidence="9 10">LB400</strain>
    </source>
</reference>
<dbReference type="eggNOG" id="COG0210">
    <property type="taxonomic scope" value="Bacteria"/>
</dbReference>
<feature type="domain" description="UvrD-like helicase ATP-binding" evidence="8">
    <location>
        <begin position="1"/>
        <end position="275"/>
    </location>
</feature>
<feature type="binding site" evidence="7">
    <location>
        <begin position="21"/>
        <end position="28"/>
    </location>
    <ligand>
        <name>ATP</name>
        <dbReference type="ChEBI" id="CHEBI:30616"/>
    </ligand>
</feature>
<dbReference type="GO" id="GO:0016787">
    <property type="term" value="F:hydrolase activity"/>
    <property type="evidence" value="ECO:0007669"/>
    <property type="project" value="UniProtKB-UniRule"/>
</dbReference>
<protein>
    <recommendedName>
        <fullName evidence="6">DNA 3'-5' helicase II</fullName>
    </recommendedName>
</protein>
<dbReference type="Gene3D" id="3.40.50.300">
    <property type="entry name" value="P-loop containing nucleotide triphosphate hydrolases"/>
    <property type="match status" value="1"/>
</dbReference>
<dbReference type="PROSITE" id="PS51198">
    <property type="entry name" value="UVRD_HELICASE_ATP_BIND"/>
    <property type="match status" value="1"/>
</dbReference>
<organism evidence="9 10">
    <name type="scientific">Paraburkholderia xenovorans (strain LB400)</name>
    <dbReference type="NCBI Taxonomy" id="266265"/>
    <lineage>
        <taxon>Bacteria</taxon>
        <taxon>Pseudomonadati</taxon>
        <taxon>Pseudomonadota</taxon>
        <taxon>Betaproteobacteria</taxon>
        <taxon>Burkholderiales</taxon>
        <taxon>Burkholderiaceae</taxon>
        <taxon>Paraburkholderia</taxon>
    </lineage>
</organism>
<evidence type="ECO:0000256" key="1">
    <source>
        <dbReference type="ARBA" id="ARBA00022741"/>
    </source>
</evidence>
<dbReference type="InterPro" id="IPR013986">
    <property type="entry name" value="DExx_box_DNA_helicase_dom_sf"/>
</dbReference>